<comment type="caution">
    <text evidence="2">The sequence shown here is derived from an EMBL/GenBank/DDBJ whole genome shotgun (WGS) entry which is preliminary data.</text>
</comment>
<protein>
    <submittedName>
        <fullName evidence="2">Thioredoxin</fullName>
    </submittedName>
</protein>
<dbReference type="Proteomes" id="UP000316213">
    <property type="component" value="Unassembled WGS sequence"/>
</dbReference>
<proteinExistence type="predicted"/>
<organism evidence="2 3">
    <name type="scientific">Neorhodopirellula pilleata</name>
    <dbReference type="NCBI Taxonomy" id="2714738"/>
    <lineage>
        <taxon>Bacteria</taxon>
        <taxon>Pseudomonadati</taxon>
        <taxon>Planctomycetota</taxon>
        <taxon>Planctomycetia</taxon>
        <taxon>Pirellulales</taxon>
        <taxon>Pirellulaceae</taxon>
        <taxon>Neorhodopirellula</taxon>
    </lineage>
</organism>
<dbReference type="PANTHER" id="PTHR45663:SF11">
    <property type="entry name" value="GEO12009P1"/>
    <property type="match status" value="1"/>
</dbReference>
<dbReference type="GO" id="GO:0015035">
    <property type="term" value="F:protein-disulfide reductase activity"/>
    <property type="evidence" value="ECO:0007669"/>
    <property type="project" value="TreeGrafter"/>
</dbReference>
<reference evidence="2 3" key="1">
    <citation type="submission" date="2019-02" db="EMBL/GenBank/DDBJ databases">
        <title>Deep-cultivation of Planctomycetes and their phenomic and genomic characterization uncovers novel biology.</title>
        <authorList>
            <person name="Wiegand S."/>
            <person name="Jogler M."/>
            <person name="Boedeker C."/>
            <person name="Pinto D."/>
            <person name="Vollmers J."/>
            <person name="Rivas-Marin E."/>
            <person name="Kohn T."/>
            <person name="Peeters S.H."/>
            <person name="Heuer A."/>
            <person name="Rast P."/>
            <person name="Oberbeckmann S."/>
            <person name="Bunk B."/>
            <person name="Jeske O."/>
            <person name="Meyerdierks A."/>
            <person name="Storesund J.E."/>
            <person name="Kallscheuer N."/>
            <person name="Luecker S."/>
            <person name="Lage O.M."/>
            <person name="Pohl T."/>
            <person name="Merkel B.J."/>
            <person name="Hornburger P."/>
            <person name="Mueller R.-W."/>
            <person name="Bruemmer F."/>
            <person name="Labrenz M."/>
            <person name="Spormann A.M."/>
            <person name="Op Den Camp H."/>
            <person name="Overmann J."/>
            <person name="Amann R."/>
            <person name="Jetten M.S.M."/>
            <person name="Mascher T."/>
            <person name="Medema M.H."/>
            <person name="Devos D.P."/>
            <person name="Kaster A.-K."/>
            <person name="Ovreas L."/>
            <person name="Rohde M."/>
            <person name="Galperin M.Y."/>
            <person name="Jogler C."/>
        </authorList>
    </citation>
    <scope>NUCLEOTIDE SEQUENCE [LARGE SCALE GENOMIC DNA]</scope>
    <source>
        <strain evidence="2 3">Pla100</strain>
    </source>
</reference>
<dbReference type="PANTHER" id="PTHR45663">
    <property type="entry name" value="GEO12009P1"/>
    <property type="match status" value="1"/>
</dbReference>
<evidence type="ECO:0000259" key="1">
    <source>
        <dbReference type="PROSITE" id="PS51352"/>
    </source>
</evidence>
<dbReference type="CDD" id="cd02947">
    <property type="entry name" value="TRX_family"/>
    <property type="match status" value="1"/>
</dbReference>
<sequence length="163" mass="17479">MPLLEFNVMRRSLFSAGKPRSGYLLTAGLLLGGLLLGGSALLGTAGCTPPNLGDRTTAEPAVAISPARFEEIVNQDKLVLVKFGATWCGPCRSVDQELKSLAGELPADVEVLKIDVDENPDLAQEFQITGIPRMLLVRSGEVVADETGFMSKAELQSWIGEHR</sequence>
<accession>A0A5C6AD32</accession>
<dbReference type="EMBL" id="SJPM01000004">
    <property type="protein sequence ID" value="TWT97340.1"/>
    <property type="molecule type" value="Genomic_DNA"/>
</dbReference>
<dbReference type="InterPro" id="IPR036249">
    <property type="entry name" value="Thioredoxin-like_sf"/>
</dbReference>
<dbReference type="PROSITE" id="PS51352">
    <property type="entry name" value="THIOREDOXIN_2"/>
    <property type="match status" value="1"/>
</dbReference>
<dbReference type="GO" id="GO:0045454">
    <property type="term" value="P:cell redox homeostasis"/>
    <property type="evidence" value="ECO:0007669"/>
    <property type="project" value="TreeGrafter"/>
</dbReference>
<dbReference type="GO" id="GO:0005829">
    <property type="term" value="C:cytosol"/>
    <property type="evidence" value="ECO:0007669"/>
    <property type="project" value="TreeGrafter"/>
</dbReference>
<dbReference type="InterPro" id="IPR013766">
    <property type="entry name" value="Thioredoxin_domain"/>
</dbReference>
<dbReference type="SUPFAM" id="SSF52833">
    <property type="entry name" value="Thioredoxin-like"/>
    <property type="match status" value="1"/>
</dbReference>
<evidence type="ECO:0000313" key="2">
    <source>
        <dbReference type="EMBL" id="TWT97340.1"/>
    </source>
</evidence>
<evidence type="ECO:0000313" key="3">
    <source>
        <dbReference type="Proteomes" id="UP000316213"/>
    </source>
</evidence>
<dbReference type="AlphaFoldDB" id="A0A5C6AD32"/>
<gene>
    <name evidence="2" type="primary">trxA_2</name>
    <name evidence="2" type="ORF">Pla100_24920</name>
</gene>
<dbReference type="Gene3D" id="3.40.30.10">
    <property type="entry name" value="Glutaredoxin"/>
    <property type="match status" value="1"/>
</dbReference>
<dbReference type="Pfam" id="PF00085">
    <property type="entry name" value="Thioredoxin"/>
    <property type="match status" value="1"/>
</dbReference>
<keyword evidence="3" id="KW-1185">Reference proteome</keyword>
<name>A0A5C6AD32_9BACT</name>
<feature type="domain" description="Thioredoxin" evidence="1">
    <location>
        <begin position="43"/>
        <end position="163"/>
    </location>
</feature>